<feature type="binding site" evidence="8">
    <location>
        <begin position="140"/>
        <end position="142"/>
    </location>
    <ligand>
        <name>FAD</name>
        <dbReference type="ChEBI" id="CHEBI:57692"/>
    </ligand>
</feature>
<evidence type="ECO:0000256" key="8">
    <source>
        <dbReference type="PIRSR" id="PIRSR000350-3"/>
    </source>
</evidence>
<dbReference type="GO" id="GO:0050660">
    <property type="term" value="F:flavin adenine dinucleotide binding"/>
    <property type="evidence" value="ECO:0007669"/>
    <property type="project" value="TreeGrafter"/>
</dbReference>
<keyword evidence="2 10" id="KW-0285">Flavoprotein</keyword>
<name>A0A1S7LP03_MAGMO</name>
<evidence type="ECO:0000256" key="6">
    <source>
        <dbReference type="ARBA" id="ARBA00023157"/>
    </source>
</evidence>
<evidence type="ECO:0000259" key="11">
    <source>
        <dbReference type="Pfam" id="PF02852"/>
    </source>
</evidence>
<evidence type="ECO:0000256" key="5">
    <source>
        <dbReference type="ARBA" id="ARBA00023002"/>
    </source>
</evidence>
<evidence type="ECO:0000256" key="7">
    <source>
        <dbReference type="ARBA" id="ARBA00023284"/>
    </source>
</evidence>
<dbReference type="InterPro" id="IPR036188">
    <property type="entry name" value="FAD/NAD-bd_sf"/>
</dbReference>
<keyword evidence="3 8" id="KW-0274">FAD</keyword>
<evidence type="ECO:0000313" key="13">
    <source>
        <dbReference type="EMBL" id="CRH07899.1"/>
    </source>
</evidence>
<accession>A0A1S7LP03</accession>
<keyword evidence="4" id="KW-0521">NADP</keyword>
<dbReference type="Gene3D" id="3.50.50.60">
    <property type="entry name" value="FAD/NAD(P)-binding domain"/>
    <property type="match status" value="2"/>
</dbReference>
<dbReference type="Pfam" id="PF07992">
    <property type="entry name" value="Pyr_redox_2"/>
    <property type="match status" value="1"/>
</dbReference>
<dbReference type="PANTHER" id="PTHR43014">
    <property type="entry name" value="MERCURIC REDUCTASE"/>
    <property type="match status" value="1"/>
</dbReference>
<comment type="cofactor">
    <cofactor evidence="8">
        <name>FAD</name>
        <dbReference type="ChEBI" id="CHEBI:57692"/>
    </cofactor>
    <text evidence="8">Binds 1 FAD per subunit.</text>
</comment>
<evidence type="ECO:0000256" key="10">
    <source>
        <dbReference type="RuleBase" id="RU003691"/>
    </source>
</evidence>
<evidence type="ECO:0000259" key="12">
    <source>
        <dbReference type="Pfam" id="PF07992"/>
    </source>
</evidence>
<dbReference type="InterPro" id="IPR016156">
    <property type="entry name" value="FAD/NAD-linked_Rdtase_dimer_sf"/>
</dbReference>
<dbReference type="InterPro" id="IPR023753">
    <property type="entry name" value="FAD/NAD-binding_dom"/>
</dbReference>
<feature type="binding site" evidence="8">
    <location>
        <position position="52"/>
    </location>
    <ligand>
        <name>FAD</name>
        <dbReference type="ChEBI" id="CHEBI:57692"/>
    </ligand>
</feature>
<dbReference type="PRINTS" id="PR00411">
    <property type="entry name" value="PNDRDTASEI"/>
</dbReference>
<feature type="domain" description="FAD/NAD(P)-binding" evidence="12">
    <location>
        <begin position="7"/>
        <end position="319"/>
    </location>
</feature>
<dbReference type="InterPro" id="IPR001100">
    <property type="entry name" value="Pyr_nuc-diS_OxRdtase"/>
</dbReference>
<comment type="similarity">
    <text evidence="1 10">Belongs to the class-I pyridine nucleotide-disulfide oxidoreductase family.</text>
</comment>
<evidence type="ECO:0000256" key="2">
    <source>
        <dbReference type="ARBA" id="ARBA00022630"/>
    </source>
</evidence>
<dbReference type="SUPFAM" id="SSF51905">
    <property type="entry name" value="FAD/NAD(P)-binding domain"/>
    <property type="match status" value="1"/>
</dbReference>
<dbReference type="GO" id="GO:0003955">
    <property type="term" value="F:NAD(P)H dehydrogenase (quinone) activity"/>
    <property type="evidence" value="ECO:0007669"/>
    <property type="project" value="TreeGrafter"/>
</dbReference>
<feature type="binding site" evidence="8">
    <location>
        <begin position="177"/>
        <end position="184"/>
    </location>
    <ligand>
        <name>NAD(+)</name>
        <dbReference type="ChEBI" id="CHEBI:57540"/>
    </ligand>
</feature>
<reference evidence="13" key="1">
    <citation type="submission" date="2015-04" db="EMBL/GenBank/DDBJ databases">
        <authorList>
            <person name="Syromyatnikov M.Y."/>
            <person name="Popov V.N."/>
        </authorList>
    </citation>
    <scope>NUCLEOTIDE SEQUENCE</scope>
    <source>
        <strain evidence="13">MO-1</strain>
    </source>
</reference>
<keyword evidence="5 10" id="KW-0560">Oxidoreductase</keyword>
<protein>
    <submittedName>
        <fullName evidence="13">Putative mercuric reductase</fullName>
    </submittedName>
</protein>
<keyword evidence="6" id="KW-1015">Disulfide bond</keyword>
<evidence type="ECO:0000256" key="3">
    <source>
        <dbReference type="ARBA" id="ARBA00022827"/>
    </source>
</evidence>
<keyword evidence="8" id="KW-0520">NAD</keyword>
<keyword evidence="8" id="KW-0547">Nucleotide-binding</keyword>
<dbReference type="InterPro" id="IPR004099">
    <property type="entry name" value="Pyr_nucl-diS_OxRdtase_dimer"/>
</dbReference>
<proteinExistence type="inferred from homology"/>
<evidence type="ECO:0000256" key="4">
    <source>
        <dbReference type="ARBA" id="ARBA00022857"/>
    </source>
</evidence>
<dbReference type="FunFam" id="3.30.390.30:FF:000001">
    <property type="entry name" value="Dihydrolipoyl dehydrogenase"/>
    <property type="match status" value="1"/>
</dbReference>
<organism evidence="13">
    <name type="scientific">Magnetococcus massalia (strain MO-1)</name>
    <dbReference type="NCBI Taxonomy" id="451514"/>
    <lineage>
        <taxon>Bacteria</taxon>
        <taxon>Pseudomonadati</taxon>
        <taxon>Pseudomonadota</taxon>
        <taxon>Magnetococcia</taxon>
        <taxon>Magnetococcales</taxon>
        <taxon>Magnetococcaceae</taxon>
        <taxon>Magnetococcus</taxon>
    </lineage>
</organism>
<feature type="binding site" evidence="8">
    <location>
        <position position="268"/>
    </location>
    <ligand>
        <name>NAD(+)</name>
        <dbReference type="ChEBI" id="CHEBI:57540"/>
    </ligand>
</feature>
<dbReference type="PANTHER" id="PTHR43014:SF2">
    <property type="entry name" value="MERCURIC REDUCTASE"/>
    <property type="match status" value="1"/>
</dbReference>
<sequence length="475" mass="51716">MQNLQCDLCVIGAGSGGLSVAAGASQMGADVVLIEKGEMGGDCLNSGCVPSKSLIAAAHAAHGIRRAARFGIHGGEPVVDWLKVHDHIHGVINDIAPHDSQERFESLGCRVIRESARFIDAKTVQAGDVTIRARRFVVATGSRPATPKIPGLESVPYFTNETIFDNRQELEHLVVIGGGPIAVELAQSFRRLGVKVTLLVRSGLLKKDDPELVEIYKDRLIEEGIILHQGLSFDGVDGQQGEIKLEITHQAQGNKETIEGSHLLIATGRRPNLESLNLEAADVHYGQKGIEVDQRLRSSNKKILAIGDVIGHHLFTHMAGYHAGVVIRNTLFHLPAKIDYRAVPWVTYGDPELAHVGMGEAEAKARGVWVETLRKPLKENDRARAEGEQEGLIKVVLGKKGLILGVEILAPHAGELLMPWILAIQNKLRIGAMVSGIVPYPTMSELNKGVAGQFFTPKLYSARMRRVVRFLQKFA</sequence>
<gene>
    <name evidence="13" type="ORF">MAGMO_3770</name>
</gene>
<dbReference type="PRINTS" id="PR00368">
    <property type="entry name" value="FADPNR"/>
</dbReference>
<dbReference type="EMBL" id="LO017727">
    <property type="protein sequence ID" value="CRH07899.1"/>
    <property type="molecule type" value="Genomic_DNA"/>
</dbReference>
<dbReference type="GO" id="GO:0016668">
    <property type="term" value="F:oxidoreductase activity, acting on a sulfur group of donors, NAD(P) as acceptor"/>
    <property type="evidence" value="ECO:0007669"/>
    <property type="project" value="InterPro"/>
</dbReference>
<dbReference type="PIRSF" id="PIRSF000350">
    <property type="entry name" value="Mercury_reductase_MerA"/>
    <property type="match status" value="1"/>
</dbReference>
<evidence type="ECO:0000256" key="9">
    <source>
        <dbReference type="PIRSR" id="PIRSR000350-4"/>
    </source>
</evidence>
<dbReference type="Gene3D" id="3.30.390.30">
    <property type="match status" value="1"/>
</dbReference>
<dbReference type="AlphaFoldDB" id="A0A1S7LP03"/>
<keyword evidence="7 10" id="KW-0676">Redox-active center</keyword>
<feature type="binding site" evidence="8">
    <location>
        <position position="308"/>
    </location>
    <ligand>
        <name>FAD</name>
        <dbReference type="ChEBI" id="CHEBI:57692"/>
    </ligand>
</feature>
<feature type="domain" description="Pyridine nucleotide-disulphide oxidoreductase dimerisation" evidence="11">
    <location>
        <begin position="343"/>
        <end position="445"/>
    </location>
</feature>
<dbReference type="InterPro" id="IPR012999">
    <property type="entry name" value="Pyr_OxRdtase_I_AS"/>
</dbReference>
<dbReference type="Pfam" id="PF02852">
    <property type="entry name" value="Pyr_redox_dim"/>
    <property type="match status" value="1"/>
</dbReference>
<dbReference type="SUPFAM" id="SSF55424">
    <property type="entry name" value="FAD/NAD-linked reductases, dimerisation (C-terminal) domain"/>
    <property type="match status" value="1"/>
</dbReference>
<dbReference type="PROSITE" id="PS00076">
    <property type="entry name" value="PYRIDINE_REDOX_1"/>
    <property type="match status" value="1"/>
</dbReference>
<evidence type="ECO:0000256" key="1">
    <source>
        <dbReference type="ARBA" id="ARBA00007532"/>
    </source>
</evidence>
<feature type="disulfide bond" description="Redox-active" evidence="9">
    <location>
        <begin position="43"/>
        <end position="48"/>
    </location>
</feature>